<gene>
    <name evidence="4" type="ORF">SAMN06264855_11048</name>
</gene>
<dbReference type="Pfam" id="PF04967">
    <property type="entry name" value="HTH_10"/>
    <property type="match status" value="1"/>
</dbReference>
<dbReference type="InterPro" id="IPR007050">
    <property type="entry name" value="HTH_bacterioopsin"/>
</dbReference>
<dbReference type="RefSeq" id="WP_089385002.1">
    <property type="nucleotide sequence ID" value="NZ_FZNQ01000010.1"/>
</dbReference>
<evidence type="ECO:0000313" key="5">
    <source>
        <dbReference type="Proteomes" id="UP000198397"/>
    </source>
</evidence>
<keyword evidence="2" id="KW-0804">Transcription</keyword>
<feature type="domain" description="HTH bat-type" evidence="3">
    <location>
        <begin position="185"/>
        <end position="236"/>
    </location>
</feature>
<dbReference type="InterPro" id="IPR036388">
    <property type="entry name" value="WH-like_DNA-bd_sf"/>
</dbReference>
<sequence>MGSLSTAASSGARLTLELWHPNCWTLEVTMGAPGGLLAHTVYNATDGRVKGHFTVYGSSIDEIESLIEETRASPLTESVVVMQRRTGYTDPGSLLGYATRELFVEYDPVNTISDALASRGFIQDGPVRVSDGIEHWSVFVSDTDRERLHERLDKVAETQDAEITVTKITTRTNASTSEPVRLSLLSPRQREVFELACEHGYYSWPREVTTRELAEKAGISKTTLLEHLRKSEAKLLGPAIERMSTRG</sequence>
<dbReference type="OrthoDB" id="194721at2157"/>
<reference evidence="4 5" key="1">
    <citation type="submission" date="2017-06" db="EMBL/GenBank/DDBJ databases">
        <authorList>
            <person name="Kim H.J."/>
            <person name="Triplett B.A."/>
        </authorList>
    </citation>
    <scope>NUCLEOTIDE SEQUENCE [LARGE SCALE GENOMIC DNA]</scope>
    <source>
        <strain evidence="4 5">DSM 8800</strain>
    </source>
</reference>
<dbReference type="Gene3D" id="1.10.10.10">
    <property type="entry name" value="Winged helix-like DNA-binding domain superfamily/Winged helix DNA-binding domain"/>
    <property type="match status" value="1"/>
</dbReference>
<accession>A0A238WU35</accession>
<dbReference type="PANTHER" id="PTHR34236">
    <property type="entry name" value="DIMETHYL SULFOXIDE REDUCTASE TRANSCRIPTIONAL ACTIVATOR"/>
    <property type="match status" value="1"/>
</dbReference>
<dbReference type="EMBL" id="FZNQ01000010">
    <property type="protein sequence ID" value="SNR50060.1"/>
    <property type="molecule type" value="Genomic_DNA"/>
</dbReference>
<evidence type="ECO:0000313" key="4">
    <source>
        <dbReference type="EMBL" id="SNR50060.1"/>
    </source>
</evidence>
<protein>
    <submittedName>
        <fullName evidence="4">Predicted DNA binding protein, contains HTH domain</fullName>
    </submittedName>
</protein>
<organism evidence="4 5">
    <name type="scientific">Halorubrum vacuolatum</name>
    <name type="common">Natronobacterium vacuolatum</name>
    <dbReference type="NCBI Taxonomy" id="63740"/>
    <lineage>
        <taxon>Archaea</taxon>
        <taxon>Methanobacteriati</taxon>
        <taxon>Methanobacteriota</taxon>
        <taxon>Stenosarchaea group</taxon>
        <taxon>Halobacteria</taxon>
        <taxon>Halobacteriales</taxon>
        <taxon>Haloferacaceae</taxon>
        <taxon>Halorubrum</taxon>
    </lineage>
</organism>
<dbReference type="Proteomes" id="UP000198397">
    <property type="component" value="Unassembled WGS sequence"/>
</dbReference>
<dbReference type="AlphaFoldDB" id="A0A238WU35"/>
<name>A0A238WU35_HALVU</name>
<proteinExistence type="predicted"/>
<dbReference type="PANTHER" id="PTHR34236:SF1">
    <property type="entry name" value="DIMETHYL SULFOXIDE REDUCTASE TRANSCRIPTIONAL ACTIVATOR"/>
    <property type="match status" value="1"/>
</dbReference>
<keyword evidence="1" id="KW-0805">Transcription regulation</keyword>
<keyword evidence="5" id="KW-1185">Reference proteome</keyword>
<evidence type="ECO:0000256" key="2">
    <source>
        <dbReference type="ARBA" id="ARBA00023163"/>
    </source>
</evidence>
<evidence type="ECO:0000259" key="3">
    <source>
        <dbReference type="Pfam" id="PF04967"/>
    </source>
</evidence>
<evidence type="ECO:0000256" key="1">
    <source>
        <dbReference type="ARBA" id="ARBA00023015"/>
    </source>
</evidence>